<comment type="caution">
    <text evidence="3">The sequence shown here is derived from an EMBL/GenBank/DDBJ whole genome shotgun (WGS) entry which is preliminary data.</text>
</comment>
<evidence type="ECO:0000313" key="4">
    <source>
        <dbReference type="Proteomes" id="UP001324115"/>
    </source>
</evidence>
<protein>
    <recommendedName>
        <fullName evidence="2">Myb/SANT-like domain-containing protein</fullName>
    </recommendedName>
</protein>
<name>A0AAN7IP52_QUERU</name>
<dbReference type="Proteomes" id="UP001324115">
    <property type="component" value="Unassembled WGS sequence"/>
</dbReference>
<organism evidence="3 4">
    <name type="scientific">Quercus rubra</name>
    <name type="common">Northern red oak</name>
    <name type="synonym">Quercus borealis</name>
    <dbReference type="NCBI Taxonomy" id="3512"/>
    <lineage>
        <taxon>Eukaryota</taxon>
        <taxon>Viridiplantae</taxon>
        <taxon>Streptophyta</taxon>
        <taxon>Embryophyta</taxon>
        <taxon>Tracheophyta</taxon>
        <taxon>Spermatophyta</taxon>
        <taxon>Magnoliopsida</taxon>
        <taxon>eudicotyledons</taxon>
        <taxon>Gunneridae</taxon>
        <taxon>Pentapetalae</taxon>
        <taxon>rosids</taxon>
        <taxon>fabids</taxon>
        <taxon>Fagales</taxon>
        <taxon>Fagaceae</taxon>
        <taxon>Quercus</taxon>
    </lineage>
</organism>
<proteinExistence type="predicted"/>
<gene>
    <name evidence="3" type="ORF">RGQ29_024342</name>
</gene>
<dbReference type="PANTHER" id="PTHR31704:SF37">
    <property type="entry name" value="HEAT SHOCK PROTEIN"/>
    <property type="match status" value="1"/>
</dbReference>
<dbReference type="PANTHER" id="PTHR31704">
    <property type="entry name" value="MYB/SANT-LIKE DNA-BINDING DOMAIN PROTEIN-RELATED"/>
    <property type="match status" value="1"/>
</dbReference>
<evidence type="ECO:0000313" key="3">
    <source>
        <dbReference type="EMBL" id="KAK4580661.1"/>
    </source>
</evidence>
<feature type="domain" description="Myb/SANT-like" evidence="2">
    <location>
        <begin position="5"/>
        <end position="52"/>
    </location>
</feature>
<keyword evidence="4" id="KW-1185">Reference proteome</keyword>
<evidence type="ECO:0000259" key="2">
    <source>
        <dbReference type="Pfam" id="PF12776"/>
    </source>
</evidence>
<dbReference type="InterPro" id="IPR024752">
    <property type="entry name" value="Myb/SANT-like_dom"/>
</dbReference>
<sequence length="265" mass="30022">MEKVVTHTQFKNEWDHLRKQWKAWKECFEHDTRLGYDSVTGKLEASDEWWTQKLQACPKALTFKNKPLPNVQFMEIMFEGTVVTGKNAFCTSGEIPKECIEGSGDSANSKEFVDPQCQPSANVDPMEVEGPSSSRIRPAVNKGKGLASGVYLFRGICKKSRKKRSVMQEMSNSLKNILDVIVESKSVSTCTPFASTVATEVQAILDMVLSLPKVQSGDHLHLFSTCFFMGNQEGRIMFAALVNKKEVQFKWLQMQYQMNPQYHFS</sequence>
<evidence type="ECO:0000256" key="1">
    <source>
        <dbReference type="SAM" id="MobiDB-lite"/>
    </source>
</evidence>
<reference evidence="3 4" key="1">
    <citation type="journal article" date="2023" name="G3 (Bethesda)">
        <title>A haplotype-resolved chromosome-scale genome for Quercus rubra L. provides insights into the genetics of adaptive traits for red oak species.</title>
        <authorList>
            <person name="Kapoor B."/>
            <person name="Jenkins J."/>
            <person name="Schmutz J."/>
            <person name="Zhebentyayeva T."/>
            <person name="Kuelheim C."/>
            <person name="Coggeshall M."/>
            <person name="Heim C."/>
            <person name="Lasky J.R."/>
            <person name="Leites L."/>
            <person name="Islam-Faridi N."/>
            <person name="Romero-Severson J."/>
            <person name="DeLeo V.L."/>
            <person name="Lucas S.M."/>
            <person name="Lazic D."/>
            <person name="Gailing O."/>
            <person name="Carlson J."/>
            <person name="Staton M."/>
        </authorList>
    </citation>
    <scope>NUCLEOTIDE SEQUENCE [LARGE SCALE GENOMIC DNA]</scope>
    <source>
        <strain evidence="3">Pseudo-F2</strain>
    </source>
</reference>
<accession>A0AAN7IP52</accession>
<dbReference type="EMBL" id="JAXUIC010000007">
    <property type="protein sequence ID" value="KAK4580661.1"/>
    <property type="molecule type" value="Genomic_DNA"/>
</dbReference>
<dbReference type="AlphaFoldDB" id="A0AAN7IP52"/>
<feature type="region of interest" description="Disordered" evidence="1">
    <location>
        <begin position="110"/>
        <end position="139"/>
    </location>
</feature>
<dbReference type="Pfam" id="PF12776">
    <property type="entry name" value="Myb_DNA-bind_3"/>
    <property type="match status" value="1"/>
</dbReference>